<dbReference type="EMBL" id="OU899036">
    <property type="protein sequence ID" value="CAH1731369.1"/>
    <property type="molecule type" value="Genomic_DNA"/>
</dbReference>
<feature type="non-terminal residue" evidence="1">
    <location>
        <position position="131"/>
    </location>
</feature>
<proteinExistence type="predicted"/>
<dbReference type="Proteomes" id="UP001154329">
    <property type="component" value="Chromosome 3"/>
</dbReference>
<keyword evidence="2" id="KW-1185">Reference proteome</keyword>
<evidence type="ECO:0008006" key="3">
    <source>
        <dbReference type="Google" id="ProtNLM"/>
    </source>
</evidence>
<gene>
    <name evidence="1" type="ORF">APHIGO_LOCUS8095</name>
</gene>
<reference evidence="1" key="2">
    <citation type="submission" date="2022-10" db="EMBL/GenBank/DDBJ databases">
        <authorList>
            <consortium name="ENA_rothamsted_submissions"/>
            <consortium name="culmorum"/>
            <person name="King R."/>
        </authorList>
    </citation>
    <scope>NUCLEOTIDE SEQUENCE</scope>
</reference>
<organism evidence="1 2">
    <name type="scientific">Aphis gossypii</name>
    <name type="common">Cotton aphid</name>
    <dbReference type="NCBI Taxonomy" id="80765"/>
    <lineage>
        <taxon>Eukaryota</taxon>
        <taxon>Metazoa</taxon>
        <taxon>Ecdysozoa</taxon>
        <taxon>Arthropoda</taxon>
        <taxon>Hexapoda</taxon>
        <taxon>Insecta</taxon>
        <taxon>Pterygota</taxon>
        <taxon>Neoptera</taxon>
        <taxon>Paraneoptera</taxon>
        <taxon>Hemiptera</taxon>
        <taxon>Sternorrhyncha</taxon>
        <taxon>Aphidomorpha</taxon>
        <taxon>Aphidoidea</taxon>
        <taxon>Aphididae</taxon>
        <taxon>Aphidini</taxon>
        <taxon>Aphis</taxon>
        <taxon>Aphis</taxon>
    </lineage>
</organism>
<evidence type="ECO:0000313" key="1">
    <source>
        <dbReference type="EMBL" id="CAH1731369.1"/>
    </source>
</evidence>
<accession>A0A9P0NM20</accession>
<protein>
    <recommendedName>
        <fullName evidence="3">C2H2-type domain-containing protein</fullName>
    </recommendedName>
</protein>
<name>A0A9P0NM20_APHGO</name>
<sequence length="131" mass="15724">MNIIITYLFIKYKNKMMLFYRTGCETEEKVNVNETEIKIKNDYTYKNEFESIVLRKDCFSEFISCKNADKRSNLEESTLKCKFCCKAFTDKYSIRHIKICSEKSTFTCDMCKQSFYKKKTVDHHILNYSKD</sequence>
<feature type="non-terminal residue" evidence="1">
    <location>
        <position position="1"/>
    </location>
</feature>
<reference evidence="1" key="1">
    <citation type="submission" date="2022-02" db="EMBL/GenBank/DDBJ databases">
        <authorList>
            <person name="King R."/>
        </authorList>
    </citation>
    <scope>NUCLEOTIDE SEQUENCE</scope>
</reference>
<evidence type="ECO:0000313" key="2">
    <source>
        <dbReference type="Proteomes" id="UP001154329"/>
    </source>
</evidence>
<dbReference type="AlphaFoldDB" id="A0A9P0NM20"/>
<dbReference type="Gene3D" id="3.30.160.60">
    <property type="entry name" value="Classic Zinc Finger"/>
    <property type="match status" value="1"/>
</dbReference>